<protein>
    <submittedName>
        <fullName evidence="1">Uncharacterized protein</fullName>
    </submittedName>
</protein>
<dbReference type="AlphaFoldDB" id="A0A077ZBK6"/>
<reference evidence="1" key="1">
    <citation type="submission" date="2014-01" db="EMBL/GenBank/DDBJ databases">
        <authorList>
            <person name="Aslett M."/>
        </authorList>
    </citation>
    <scope>NUCLEOTIDE SEQUENCE</scope>
</reference>
<sequence length="58" mass="7238">MLDNKFFFQIVQCSLAKWPSVRHLCRVRERERETGQGVERQFYVPLRYTQLFSTYRHW</sequence>
<reference evidence="1" key="2">
    <citation type="submission" date="2014-03" db="EMBL/GenBank/DDBJ databases">
        <title>The whipworm genome and dual-species transcriptomics of an intimate host-pathogen interaction.</title>
        <authorList>
            <person name="Foth B.J."/>
            <person name="Tsai I.J."/>
            <person name="Reid A.J."/>
            <person name="Bancroft A.J."/>
            <person name="Nichol S."/>
            <person name="Tracey A."/>
            <person name="Holroyd N."/>
            <person name="Cotton J.A."/>
            <person name="Stanley E.J."/>
            <person name="Zarowiecki M."/>
            <person name="Liu J.Z."/>
            <person name="Huckvale T."/>
            <person name="Cooper P.J."/>
            <person name="Grencis R.K."/>
            <person name="Berriman M."/>
        </authorList>
    </citation>
    <scope>NUCLEOTIDE SEQUENCE [LARGE SCALE GENOMIC DNA]</scope>
</reference>
<keyword evidence="2" id="KW-1185">Reference proteome</keyword>
<evidence type="ECO:0000313" key="2">
    <source>
        <dbReference type="Proteomes" id="UP000030665"/>
    </source>
</evidence>
<organism evidence="1 2">
    <name type="scientific">Trichuris trichiura</name>
    <name type="common">Whipworm</name>
    <name type="synonym">Trichocephalus trichiurus</name>
    <dbReference type="NCBI Taxonomy" id="36087"/>
    <lineage>
        <taxon>Eukaryota</taxon>
        <taxon>Metazoa</taxon>
        <taxon>Ecdysozoa</taxon>
        <taxon>Nematoda</taxon>
        <taxon>Enoplea</taxon>
        <taxon>Dorylaimia</taxon>
        <taxon>Trichinellida</taxon>
        <taxon>Trichuridae</taxon>
        <taxon>Trichuris</taxon>
    </lineage>
</organism>
<accession>A0A077ZBK6</accession>
<gene>
    <name evidence="1" type="ORF">TTRE_0000604601</name>
</gene>
<dbReference type="Proteomes" id="UP000030665">
    <property type="component" value="Unassembled WGS sequence"/>
</dbReference>
<name>A0A077ZBK6_TRITR</name>
<evidence type="ECO:0000313" key="1">
    <source>
        <dbReference type="EMBL" id="CDW57751.1"/>
    </source>
</evidence>
<dbReference type="EMBL" id="HG806207">
    <property type="protein sequence ID" value="CDW57751.1"/>
    <property type="molecule type" value="Genomic_DNA"/>
</dbReference>
<proteinExistence type="predicted"/>